<dbReference type="OrthoDB" id="6288182at2759"/>
<dbReference type="EMBL" id="JAIZAY010000015">
    <property type="protein sequence ID" value="KAJ8028591.1"/>
    <property type="molecule type" value="Genomic_DNA"/>
</dbReference>
<dbReference type="GO" id="GO:0015630">
    <property type="term" value="C:microtubule cytoskeleton"/>
    <property type="evidence" value="ECO:0007669"/>
    <property type="project" value="TreeGrafter"/>
</dbReference>
<feature type="compositionally biased region" description="Basic and acidic residues" evidence="1">
    <location>
        <begin position="165"/>
        <end position="174"/>
    </location>
</feature>
<evidence type="ECO:0008006" key="4">
    <source>
        <dbReference type="Google" id="ProtNLM"/>
    </source>
</evidence>
<name>A0A9Q1H1I0_HOLLE</name>
<dbReference type="Proteomes" id="UP001152320">
    <property type="component" value="Chromosome 15"/>
</dbReference>
<feature type="region of interest" description="Disordered" evidence="1">
    <location>
        <begin position="1"/>
        <end position="24"/>
    </location>
</feature>
<feature type="region of interest" description="Disordered" evidence="1">
    <location>
        <begin position="113"/>
        <end position="137"/>
    </location>
</feature>
<proteinExistence type="predicted"/>
<sequence>MKTVKGQSECPEKHPSQRLDGCRSPSMWEKLAKWKAEKENLKRNSSVKTSSRQPFKVGRTQMRRGKVPARASEKIKLLVESNLNTNWTYRTSPRYSSCRKSVSHVKKSLCEKKLSSSQSVRKPHQARRETITLSAGDNTFSDKNICSHLNFKENDEKDIKVVPKERQKLQDRKLQSISKQKSSKVTKPRSSLQSKDIRSSNNTSSQKTLTNSKQKAQREGKLQKKKVEDKSVSVPAKDQTVSVSEEQTKLRLKLEQWLLAKGRTPSRATRFMKTPRAVCKVKQRVHDETHSSSYSNVLSVDEAMDACKDLLKEGCPPEYLSDWLDGLSAKLPCLQEVESFVSCRNLVLFAANDVAMTTHSPYLTSNSVEHQEEDSADAKKPASHQRRKSRRSSYQLLSPCEEVEESSVLKYQVREATPYFKRIHQALGQTSSTPSTMIVTPVRRSMRLSKRKSVSFASRQNNQLDTCVDSLNELPCGQEVQVVLRANRALEEEFGLVDEEPGQCITNNT</sequence>
<protein>
    <recommendedName>
        <fullName evidence="4">Cytoskeleton-associated protein 2-like</fullName>
    </recommendedName>
</protein>
<feature type="compositionally biased region" description="Basic and acidic residues" evidence="1">
    <location>
        <begin position="10"/>
        <end position="21"/>
    </location>
</feature>
<comment type="caution">
    <text evidence="2">The sequence shown here is derived from an EMBL/GenBank/DDBJ whole genome shotgun (WGS) entry which is preliminary data.</text>
</comment>
<organism evidence="2 3">
    <name type="scientific">Holothuria leucospilota</name>
    <name type="common">Black long sea cucumber</name>
    <name type="synonym">Mertensiothuria leucospilota</name>
    <dbReference type="NCBI Taxonomy" id="206669"/>
    <lineage>
        <taxon>Eukaryota</taxon>
        <taxon>Metazoa</taxon>
        <taxon>Echinodermata</taxon>
        <taxon>Eleutherozoa</taxon>
        <taxon>Echinozoa</taxon>
        <taxon>Holothuroidea</taxon>
        <taxon>Aspidochirotacea</taxon>
        <taxon>Aspidochirotida</taxon>
        <taxon>Holothuriidae</taxon>
        <taxon>Holothuria</taxon>
    </lineage>
</organism>
<dbReference type="PANTHER" id="PTHR16076:SF8">
    <property type="entry name" value="CYTOSKELETON-ASSOCIATED PROTEIN 2"/>
    <property type="match status" value="1"/>
</dbReference>
<reference evidence="2" key="1">
    <citation type="submission" date="2021-10" db="EMBL/GenBank/DDBJ databases">
        <title>Tropical sea cucumber genome reveals ecological adaptation and Cuvierian tubules defense mechanism.</title>
        <authorList>
            <person name="Chen T."/>
        </authorList>
    </citation>
    <scope>NUCLEOTIDE SEQUENCE</scope>
    <source>
        <strain evidence="2">Nanhai2018</strain>
        <tissue evidence="2">Muscle</tissue>
    </source>
</reference>
<feature type="compositionally biased region" description="Basic residues" evidence="1">
    <location>
        <begin position="381"/>
        <end position="391"/>
    </location>
</feature>
<dbReference type="AlphaFoldDB" id="A0A9Q1H1I0"/>
<accession>A0A9Q1H1I0</accession>
<feature type="region of interest" description="Disordered" evidence="1">
    <location>
        <begin position="367"/>
        <end position="393"/>
    </location>
</feature>
<feature type="region of interest" description="Disordered" evidence="1">
    <location>
        <begin position="165"/>
        <end position="240"/>
    </location>
</feature>
<dbReference type="PANTHER" id="PTHR16076">
    <property type="entry name" value="CYTOSKELETON ASSOCIATED PROTEIN 2-RELATED"/>
    <property type="match status" value="1"/>
</dbReference>
<feature type="compositionally biased region" description="Basic and acidic residues" evidence="1">
    <location>
        <begin position="216"/>
        <end position="231"/>
    </location>
</feature>
<dbReference type="InterPro" id="IPR026165">
    <property type="entry name" value="CKAP2_fam"/>
</dbReference>
<evidence type="ECO:0000256" key="1">
    <source>
        <dbReference type="SAM" id="MobiDB-lite"/>
    </source>
</evidence>
<evidence type="ECO:0000313" key="3">
    <source>
        <dbReference type="Proteomes" id="UP001152320"/>
    </source>
</evidence>
<feature type="compositionally biased region" description="Polar residues" evidence="1">
    <location>
        <begin position="188"/>
        <end position="214"/>
    </location>
</feature>
<feature type="compositionally biased region" description="Polar residues" evidence="1">
    <location>
        <begin position="43"/>
        <end position="53"/>
    </location>
</feature>
<dbReference type="GO" id="GO:0007026">
    <property type="term" value="P:negative regulation of microtubule depolymerization"/>
    <property type="evidence" value="ECO:0007669"/>
    <property type="project" value="TreeGrafter"/>
</dbReference>
<feature type="region of interest" description="Disordered" evidence="1">
    <location>
        <begin position="39"/>
        <end position="69"/>
    </location>
</feature>
<keyword evidence="3" id="KW-1185">Reference proteome</keyword>
<gene>
    <name evidence="2" type="ORF">HOLleu_30878</name>
</gene>
<evidence type="ECO:0000313" key="2">
    <source>
        <dbReference type="EMBL" id="KAJ8028591.1"/>
    </source>
</evidence>